<evidence type="ECO:0000313" key="2">
    <source>
        <dbReference type="Proteomes" id="UP000257109"/>
    </source>
</evidence>
<proteinExistence type="predicted"/>
<reference evidence="1" key="1">
    <citation type="submission" date="2018-05" db="EMBL/GenBank/DDBJ databases">
        <title>Draft genome of Mucuna pruriens seed.</title>
        <authorList>
            <person name="Nnadi N.E."/>
            <person name="Vos R."/>
            <person name="Hasami M.H."/>
            <person name="Devisetty U.K."/>
            <person name="Aguiy J.C."/>
        </authorList>
    </citation>
    <scope>NUCLEOTIDE SEQUENCE [LARGE SCALE GENOMIC DNA]</scope>
    <source>
        <strain evidence="1">JCA_2017</strain>
    </source>
</reference>
<sequence>MIMLIKFIWPKNLGEALPLITQAPNLRSNSLQEGEDDAYMGGHTQGIQEGKNKVATHAIEGPITKGGLRVFKRKCNMSWAWSRDKRRPKKANFCIMYPIKFVANTVAN</sequence>
<organism evidence="1 2">
    <name type="scientific">Mucuna pruriens</name>
    <name type="common">Velvet bean</name>
    <name type="synonym">Dolichos pruriens</name>
    <dbReference type="NCBI Taxonomy" id="157652"/>
    <lineage>
        <taxon>Eukaryota</taxon>
        <taxon>Viridiplantae</taxon>
        <taxon>Streptophyta</taxon>
        <taxon>Embryophyta</taxon>
        <taxon>Tracheophyta</taxon>
        <taxon>Spermatophyta</taxon>
        <taxon>Magnoliopsida</taxon>
        <taxon>eudicotyledons</taxon>
        <taxon>Gunneridae</taxon>
        <taxon>Pentapetalae</taxon>
        <taxon>rosids</taxon>
        <taxon>fabids</taxon>
        <taxon>Fabales</taxon>
        <taxon>Fabaceae</taxon>
        <taxon>Papilionoideae</taxon>
        <taxon>50 kb inversion clade</taxon>
        <taxon>NPAAA clade</taxon>
        <taxon>indigoferoid/millettioid clade</taxon>
        <taxon>Phaseoleae</taxon>
        <taxon>Mucuna</taxon>
    </lineage>
</organism>
<name>A0A371HKU0_MUCPR</name>
<keyword evidence="2" id="KW-1185">Reference proteome</keyword>
<evidence type="ECO:0000313" key="1">
    <source>
        <dbReference type="EMBL" id="RDY03322.1"/>
    </source>
</evidence>
<dbReference type="Proteomes" id="UP000257109">
    <property type="component" value="Unassembled WGS sequence"/>
</dbReference>
<gene>
    <name evidence="1" type="ORF">CR513_13103</name>
</gene>
<comment type="caution">
    <text evidence="1">The sequence shown here is derived from an EMBL/GenBank/DDBJ whole genome shotgun (WGS) entry which is preliminary data.</text>
</comment>
<dbReference type="AlphaFoldDB" id="A0A371HKU0"/>
<dbReference type="EMBL" id="QJKJ01002330">
    <property type="protein sequence ID" value="RDY03322.1"/>
    <property type="molecule type" value="Genomic_DNA"/>
</dbReference>
<feature type="non-terminal residue" evidence="1">
    <location>
        <position position="108"/>
    </location>
</feature>
<accession>A0A371HKU0</accession>
<protein>
    <submittedName>
        <fullName evidence="1">Uncharacterized protein</fullName>
    </submittedName>
</protein>
<feature type="non-terminal residue" evidence="1">
    <location>
        <position position="1"/>
    </location>
</feature>